<sequence length="453" mass="49602">MSHLKGIWAQEGWPGFISSTLADDLFLTTSAELLSSSPGDIRPIYRRTYSWAQNNDIASRGAVITISRTSTNPRFSEEDIERGVSHEIQQVPEEEPLLPPNSAQPYDTGDYAELQGRIRFAMIASLIANVLLLAAKIVAFVLSQSKSVLASAADSFVDIASQVVIAVAEKYMRSADPRFPVGRTRLETVGVVACAIIMTIATIEVIQSAAQDLYAGFVHGELPPLDMGWLMYGILGAATAVKVVLFIYCFALKGQSDSMLALAEDHSNDIVSNLGAIACGAIASISPRVWWVDSVGAILISLYIIWSWARILQGQVNKIVGLGAPVEFVTTLEELANAHHANMQVDVIRAYHFGARFIVEVEVVMPANMSVRESHDIALQLQHRVEGFDEVERAFVHVDYERRNEPEHKVDRNLQRNTTNLFEPHESCTLHGSGSGGALPSPRNGALEEKLSH</sequence>
<protein>
    <recommendedName>
        <fullName evidence="12">Cation efflux protein cytoplasmic domain-containing protein</fullName>
    </recommendedName>
</protein>
<evidence type="ECO:0000256" key="2">
    <source>
        <dbReference type="ARBA" id="ARBA00022448"/>
    </source>
</evidence>
<feature type="transmembrane region" description="Helical" evidence="7">
    <location>
        <begin position="290"/>
        <end position="309"/>
    </location>
</feature>
<evidence type="ECO:0000259" key="9">
    <source>
        <dbReference type="Pfam" id="PF16916"/>
    </source>
</evidence>
<keyword evidence="2" id="KW-0813">Transport</keyword>
<accession>A0ABR2YME1</accession>
<dbReference type="Proteomes" id="UP001491310">
    <property type="component" value="Unassembled WGS sequence"/>
</dbReference>
<keyword evidence="4 7" id="KW-1133">Transmembrane helix</keyword>
<keyword evidence="5 7" id="KW-0472">Membrane</keyword>
<dbReference type="Gene3D" id="3.30.70.1350">
    <property type="entry name" value="Cation efflux protein, cytoplasmic domain"/>
    <property type="match status" value="1"/>
</dbReference>
<evidence type="ECO:0000256" key="3">
    <source>
        <dbReference type="ARBA" id="ARBA00022692"/>
    </source>
</evidence>
<dbReference type="NCBIfam" id="TIGR01297">
    <property type="entry name" value="CDF"/>
    <property type="match status" value="1"/>
</dbReference>
<dbReference type="InterPro" id="IPR036837">
    <property type="entry name" value="Cation_efflux_CTD_sf"/>
</dbReference>
<evidence type="ECO:0000313" key="11">
    <source>
        <dbReference type="Proteomes" id="UP001491310"/>
    </source>
</evidence>
<feature type="transmembrane region" description="Helical" evidence="7">
    <location>
        <begin position="120"/>
        <end position="142"/>
    </location>
</feature>
<reference evidence="10 11" key="1">
    <citation type="journal article" date="2024" name="Nat. Commun.">
        <title>Phylogenomics reveals the evolutionary origins of lichenization in chlorophyte algae.</title>
        <authorList>
            <person name="Puginier C."/>
            <person name="Libourel C."/>
            <person name="Otte J."/>
            <person name="Skaloud P."/>
            <person name="Haon M."/>
            <person name="Grisel S."/>
            <person name="Petersen M."/>
            <person name="Berrin J.G."/>
            <person name="Delaux P.M."/>
            <person name="Dal Grande F."/>
            <person name="Keller J."/>
        </authorList>
    </citation>
    <scope>NUCLEOTIDE SEQUENCE [LARGE SCALE GENOMIC DNA]</scope>
    <source>
        <strain evidence="10 11">SAG 216-7</strain>
    </source>
</reference>
<dbReference type="Gene3D" id="1.20.1510.10">
    <property type="entry name" value="Cation efflux protein transmembrane domain"/>
    <property type="match status" value="1"/>
</dbReference>
<keyword evidence="3 7" id="KW-0812">Transmembrane</keyword>
<evidence type="ECO:0008006" key="12">
    <source>
        <dbReference type="Google" id="ProtNLM"/>
    </source>
</evidence>
<dbReference type="PANTHER" id="PTHR43840">
    <property type="entry name" value="MITOCHONDRIAL METAL TRANSPORTER 1-RELATED"/>
    <property type="match status" value="1"/>
</dbReference>
<dbReference type="PANTHER" id="PTHR43840:SF52">
    <property type="entry name" value="CATION EFFLUX FAMILY PROTEIN"/>
    <property type="match status" value="1"/>
</dbReference>
<evidence type="ECO:0000259" key="8">
    <source>
        <dbReference type="Pfam" id="PF01545"/>
    </source>
</evidence>
<dbReference type="InterPro" id="IPR050291">
    <property type="entry name" value="CDF_Transporter"/>
</dbReference>
<keyword evidence="11" id="KW-1185">Reference proteome</keyword>
<evidence type="ECO:0000256" key="7">
    <source>
        <dbReference type="SAM" id="Phobius"/>
    </source>
</evidence>
<comment type="caution">
    <text evidence="10">The sequence shown here is derived from an EMBL/GenBank/DDBJ whole genome shotgun (WGS) entry which is preliminary data.</text>
</comment>
<evidence type="ECO:0000313" key="10">
    <source>
        <dbReference type="EMBL" id="KAK9907781.1"/>
    </source>
</evidence>
<dbReference type="InterPro" id="IPR058533">
    <property type="entry name" value="Cation_efflux_TM"/>
</dbReference>
<comment type="subcellular location">
    <subcellularLocation>
        <location evidence="1">Membrane</location>
        <topology evidence="1">Multi-pass membrane protein</topology>
    </subcellularLocation>
</comment>
<feature type="transmembrane region" description="Helical" evidence="7">
    <location>
        <begin position="189"/>
        <end position="209"/>
    </location>
</feature>
<feature type="transmembrane region" description="Helical" evidence="7">
    <location>
        <begin position="229"/>
        <end position="251"/>
    </location>
</feature>
<proteinExistence type="predicted"/>
<evidence type="ECO:0000256" key="1">
    <source>
        <dbReference type="ARBA" id="ARBA00004141"/>
    </source>
</evidence>
<evidence type="ECO:0000256" key="6">
    <source>
        <dbReference type="SAM" id="MobiDB-lite"/>
    </source>
</evidence>
<gene>
    <name evidence="10" type="ORF">WJX75_009881</name>
</gene>
<dbReference type="SUPFAM" id="SSF161111">
    <property type="entry name" value="Cation efflux protein transmembrane domain-like"/>
    <property type="match status" value="1"/>
</dbReference>
<name>A0ABR2YME1_9CHLO</name>
<organism evidence="10 11">
    <name type="scientific">Coccomyxa subellipsoidea</name>
    <dbReference type="NCBI Taxonomy" id="248742"/>
    <lineage>
        <taxon>Eukaryota</taxon>
        <taxon>Viridiplantae</taxon>
        <taxon>Chlorophyta</taxon>
        <taxon>core chlorophytes</taxon>
        <taxon>Trebouxiophyceae</taxon>
        <taxon>Trebouxiophyceae incertae sedis</taxon>
        <taxon>Coccomyxaceae</taxon>
        <taxon>Coccomyxa</taxon>
    </lineage>
</organism>
<dbReference type="InterPro" id="IPR002524">
    <property type="entry name" value="Cation_efflux"/>
</dbReference>
<dbReference type="Pfam" id="PF01545">
    <property type="entry name" value="Cation_efflux"/>
    <property type="match status" value="1"/>
</dbReference>
<feature type="region of interest" description="Disordered" evidence="6">
    <location>
        <begin position="424"/>
        <end position="453"/>
    </location>
</feature>
<dbReference type="InterPro" id="IPR027470">
    <property type="entry name" value="Cation_efflux_CTD"/>
</dbReference>
<dbReference type="InterPro" id="IPR027469">
    <property type="entry name" value="Cation_efflux_TMD_sf"/>
</dbReference>
<dbReference type="SUPFAM" id="SSF160240">
    <property type="entry name" value="Cation efflux protein cytoplasmic domain-like"/>
    <property type="match status" value="1"/>
</dbReference>
<evidence type="ECO:0000256" key="5">
    <source>
        <dbReference type="ARBA" id="ARBA00023136"/>
    </source>
</evidence>
<feature type="domain" description="Cation efflux protein transmembrane" evidence="8">
    <location>
        <begin position="122"/>
        <end position="312"/>
    </location>
</feature>
<evidence type="ECO:0000256" key="4">
    <source>
        <dbReference type="ARBA" id="ARBA00022989"/>
    </source>
</evidence>
<feature type="domain" description="Cation efflux protein cytoplasmic" evidence="9">
    <location>
        <begin position="327"/>
        <end position="399"/>
    </location>
</feature>
<dbReference type="Pfam" id="PF16916">
    <property type="entry name" value="ZT_dimer"/>
    <property type="match status" value="1"/>
</dbReference>
<dbReference type="EMBL" id="JALJOT010000009">
    <property type="protein sequence ID" value="KAK9907781.1"/>
    <property type="molecule type" value="Genomic_DNA"/>
</dbReference>